<protein>
    <submittedName>
        <fullName evidence="1">Uncharacterized protein</fullName>
    </submittedName>
</protein>
<keyword evidence="2" id="KW-1185">Reference proteome</keyword>
<organism evidence="1 2">
    <name type="scientific">Trichinella britovi</name>
    <name type="common">Parasitic roundworm</name>
    <dbReference type="NCBI Taxonomy" id="45882"/>
    <lineage>
        <taxon>Eukaryota</taxon>
        <taxon>Metazoa</taxon>
        <taxon>Ecdysozoa</taxon>
        <taxon>Nematoda</taxon>
        <taxon>Enoplea</taxon>
        <taxon>Dorylaimia</taxon>
        <taxon>Trichinellida</taxon>
        <taxon>Trichinellidae</taxon>
        <taxon>Trichinella</taxon>
    </lineage>
</organism>
<reference evidence="1 2" key="1">
    <citation type="submission" date="2015-01" db="EMBL/GenBank/DDBJ databases">
        <title>Evolution of Trichinella species and genotypes.</title>
        <authorList>
            <person name="Korhonen P.K."/>
            <person name="Edoardo P."/>
            <person name="Giuseppe L.R."/>
            <person name="Gasser R.B."/>
        </authorList>
    </citation>
    <scope>NUCLEOTIDE SEQUENCE [LARGE SCALE GENOMIC DNA]</scope>
    <source>
        <strain evidence="1">ISS120</strain>
    </source>
</reference>
<name>A0A0V1D5S0_TRIBR</name>
<dbReference type="AlphaFoldDB" id="A0A0V1D5S0"/>
<sequence length="95" mass="10288">MQNKGELCVQAQTNGTTSISDTSALLHGNVSSNAAPLISANNLPLRKMVLYDENNLNCRQPMLIHRKSTILMALLLHHLGRDAVRSTATTSGTVF</sequence>
<comment type="caution">
    <text evidence="1">The sequence shown here is derived from an EMBL/GenBank/DDBJ whole genome shotgun (WGS) entry which is preliminary data.</text>
</comment>
<evidence type="ECO:0000313" key="1">
    <source>
        <dbReference type="EMBL" id="KRY56917.1"/>
    </source>
</evidence>
<gene>
    <name evidence="1" type="ORF">T03_9493</name>
</gene>
<dbReference type="EMBL" id="JYDI01000038">
    <property type="protein sequence ID" value="KRY56917.1"/>
    <property type="molecule type" value="Genomic_DNA"/>
</dbReference>
<dbReference type="Proteomes" id="UP000054653">
    <property type="component" value="Unassembled WGS sequence"/>
</dbReference>
<proteinExistence type="predicted"/>
<evidence type="ECO:0000313" key="2">
    <source>
        <dbReference type="Proteomes" id="UP000054653"/>
    </source>
</evidence>
<accession>A0A0V1D5S0</accession>